<evidence type="ECO:0000259" key="3">
    <source>
        <dbReference type="Pfam" id="PF07728"/>
    </source>
</evidence>
<dbReference type="Pfam" id="PF07728">
    <property type="entry name" value="AAA_5"/>
    <property type="match status" value="1"/>
</dbReference>
<protein>
    <recommendedName>
        <fullName evidence="3">ATPase dynein-related AAA domain-containing protein</fullName>
    </recommendedName>
</protein>
<evidence type="ECO:0000256" key="1">
    <source>
        <dbReference type="SAM" id="MobiDB-lite"/>
    </source>
</evidence>
<comment type="caution">
    <text evidence="4">The sequence shown here is derived from an EMBL/GenBank/DDBJ whole genome shotgun (WGS) entry which is preliminary data.</text>
</comment>
<evidence type="ECO:0000256" key="2">
    <source>
        <dbReference type="SAM" id="Phobius"/>
    </source>
</evidence>
<proteinExistence type="predicted"/>
<feature type="compositionally biased region" description="Polar residues" evidence="1">
    <location>
        <begin position="309"/>
        <end position="319"/>
    </location>
</feature>
<dbReference type="RefSeq" id="WP_226767282.1">
    <property type="nucleotide sequence ID" value="NZ_BAAAEO010000003.1"/>
</dbReference>
<reference evidence="5" key="1">
    <citation type="journal article" date="2019" name="Int. J. Syst. Evol. Microbiol.">
        <title>The Global Catalogue of Microorganisms (GCM) 10K type strain sequencing project: providing services to taxonomists for standard genome sequencing and annotation.</title>
        <authorList>
            <consortium name="The Broad Institute Genomics Platform"/>
            <consortium name="The Broad Institute Genome Sequencing Center for Infectious Disease"/>
            <person name="Wu L."/>
            <person name="Ma J."/>
        </authorList>
    </citation>
    <scope>NUCLEOTIDE SEQUENCE [LARGE SCALE GENOMIC DNA]</scope>
    <source>
        <strain evidence="5">JCM 14331</strain>
    </source>
</reference>
<dbReference type="InterPro" id="IPR036680">
    <property type="entry name" value="SPOR-like_sf"/>
</dbReference>
<dbReference type="InterPro" id="IPR027417">
    <property type="entry name" value="P-loop_NTPase"/>
</dbReference>
<feature type="compositionally biased region" description="Low complexity" evidence="1">
    <location>
        <begin position="279"/>
        <end position="290"/>
    </location>
</feature>
<dbReference type="SUPFAM" id="SSF52540">
    <property type="entry name" value="P-loop containing nucleoside triphosphate hydrolases"/>
    <property type="match status" value="1"/>
</dbReference>
<sequence length="449" mass="48140">MDITDLQARLAQLDHLLPSQREWLDRLLFQLAFNDNQQINILGASGSGKSTLALAIAELLSGQYNIALLDTSVNKASATQQLMQQWFGQPGDASIPITEQVAVTEDQLPLAVIIDDAERFPPELIQQLSSLPSLVLCFSAQSLDAAGLTLTLNRITADDAEQLLRHDGLNSIEIAERLARADGDMHQLLQPVEPDHRDETTAVAAEKHALLKKPALLASSIAVLLVLLLIVFWPSQKQPAPPVRIPVERAPAPALPVEVPDSEANIEDTAINSTVNPSTEQAEAEVSAETATEHGGDSEASALPEPVVNTVQSETTDTAIASEEAVSSPAVTDTAESDSTTFGYDESKLLLLQKSQVAVQLAVLSSDAALARFKRAYPTVEALSYQRSWQGKMQLVLVLAPFDNASDAKAAMSELPAALRASGPFTKTVKAIQSEINARQLSLQSGQQD</sequence>
<evidence type="ECO:0000313" key="4">
    <source>
        <dbReference type="EMBL" id="GAA0551179.1"/>
    </source>
</evidence>
<feature type="transmembrane region" description="Helical" evidence="2">
    <location>
        <begin position="215"/>
        <end position="233"/>
    </location>
</feature>
<organism evidence="4 5">
    <name type="scientific">Rheinheimera aquimaris</name>
    <dbReference type="NCBI Taxonomy" id="412437"/>
    <lineage>
        <taxon>Bacteria</taxon>
        <taxon>Pseudomonadati</taxon>
        <taxon>Pseudomonadota</taxon>
        <taxon>Gammaproteobacteria</taxon>
        <taxon>Chromatiales</taxon>
        <taxon>Chromatiaceae</taxon>
        <taxon>Rheinheimera</taxon>
    </lineage>
</organism>
<accession>A0ABP3NVE2</accession>
<gene>
    <name evidence="4" type="ORF">GCM10009098_18530</name>
</gene>
<keyword evidence="2" id="KW-1133">Transmembrane helix</keyword>
<feature type="domain" description="ATPase dynein-related AAA" evidence="3">
    <location>
        <begin position="41"/>
        <end position="131"/>
    </location>
</feature>
<keyword evidence="2" id="KW-0812">Transmembrane</keyword>
<dbReference type="Gene3D" id="3.40.50.300">
    <property type="entry name" value="P-loop containing nucleotide triphosphate hydrolases"/>
    <property type="match status" value="1"/>
</dbReference>
<evidence type="ECO:0000313" key="5">
    <source>
        <dbReference type="Proteomes" id="UP001501169"/>
    </source>
</evidence>
<keyword evidence="2" id="KW-0472">Membrane</keyword>
<name>A0ABP3NVE2_9GAMM</name>
<dbReference type="Gene3D" id="3.30.70.1070">
    <property type="entry name" value="Sporulation related repeat"/>
    <property type="match status" value="1"/>
</dbReference>
<keyword evidence="5" id="KW-1185">Reference proteome</keyword>
<feature type="region of interest" description="Disordered" evidence="1">
    <location>
        <begin position="272"/>
        <end position="339"/>
    </location>
</feature>
<dbReference type="InterPro" id="IPR011704">
    <property type="entry name" value="ATPase_dyneun-rel_AAA"/>
</dbReference>
<dbReference type="Proteomes" id="UP001501169">
    <property type="component" value="Unassembled WGS sequence"/>
</dbReference>
<dbReference type="EMBL" id="BAAAEO010000003">
    <property type="protein sequence ID" value="GAA0551179.1"/>
    <property type="molecule type" value="Genomic_DNA"/>
</dbReference>